<organism evidence="1">
    <name type="scientific">marine sediment metagenome</name>
    <dbReference type="NCBI Taxonomy" id="412755"/>
    <lineage>
        <taxon>unclassified sequences</taxon>
        <taxon>metagenomes</taxon>
        <taxon>ecological metagenomes</taxon>
    </lineage>
</organism>
<sequence>MSRMVVIARGRLCNGWEYITSVRKWGLDLLYPWLHDRIQALWRAFWR</sequence>
<comment type="caution">
    <text evidence="1">The sequence shown here is derived from an EMBL/GenBank/DDBJ whole genome shotgun (WGS) entry which is preliminary data.</text>
</comment>
<dbReference type="EMBL" id="BARS01009272">
    <property type="protein sequence ID" value="GAF72314.1"/>
    <property type="molecule type" value="Genomic_DNA"/>
</dbReference>
<protein>
    <submittedName>
        <fullName evidence="1">Uncharacterized protein</fullName>
    </submittedName>
</protein>
<evidence type="ECO:0000313" key="1">
    <source>
        <dbReference type="EMBL" id="GAF72314.1"/>
    </source>
</evidence>
<proteinExistence type="predicted"/>
<name>X0RTZ0_9ZZZZ</name>
<accession>X0RTZ0</accession>
<reference evidence="1" key="1">
    <citation type="journal article" date="2014" name="Front. Microbiol.">
        <title>High frequency of phylogenetically diverse reductive dehalogenase-homologous genes in deep subseafloor sedimentary metagenomes.</title>
        <authorList>
            <person name="Kawai M."/>
            <person name="Futagami T."/>
            <person name="Toyoda A."/>
            <person name="Takaki Y."/>
            <person name="Nishi S."/>
            <person name="Hori S."/>
            <person name="Arai W."/>
            <person name="Tsubouchi T."/>
            <person name="Morono Y."/>
            <person name="Uchiyama I."/>
            <person name="Ito T."/>
            <person name="Fujiyama A."/>
            <person name="Inagaki F."/>
            <person name="Takami H."/>
        </authorList>
    </citation>
    <scope>NUCLEOTIDE SEQUENCE</scope>
    <source>
        <strain evidence="1">Expedition CK06-06</strain>
    </source>
</reference>
<dbReference type="AlphaFoldDB" id="X0RTZ0"/>
<gene>
    <name evidence="1" type="ORF">S01H1_17473</name>
</gene>